<keyword evidence="11" id="KW-0282">Flagellum</keyword>
<keyword evidence="4" id="KW-1003">Cell membrane</keyword>
<keyword evidence="11" id="KW-0966">Cell projection</keyword>
<gene>
    <name evidence="11" type="ORF">CWI81_09935</name>
</gene>
<evidence type="ECO:0000256" key="4">
    <source>
        <dbReference type="ARBA" id="ARBA00022475"/>
    </source>
</evidence>
<dbReference type="PANTHER" id="PTHR30433">
    <property type="entry name" value="CHEMOTAXIS PROTEIN MOTA"/>
    <property type="match status" value="1"/>
</dbReference>
<dbReference type="InterPro" id="IPR000540">
    <property type="entry name" value="Flag_MotA_CS"/>
</dbReference>
<dbReference type="NCBIfam" id="NF006527">
    <property type="entry name" value="PRK08990.1"/>
    <property type="match status" value="1"/>
</dbReference>
<evidence type="ECO:0000313" key="11">
    <source>
        <dbReference type="EMBL" id="RUO75287.1"/>
    </source>
</evidence>
<feature type="domain" description="MotA/TolQ/ExbB proton channel" evidence="10">
    <location>
        <begin position="98"/>
        <end position="212"/>
    </location>
</feature>
<dbReference type="OrthoDB" id="9806929at2"/>
<dbReference type="GO" id="GO:0006935">
    <property type="term" value="P:chemotaxis"/>
    <property type="evidence" value="ECO:0007669"/>
    <property type="project" value="InterPro"/>
</dbReference>
<dbReference type="AlphaFoldDB" id="A0A432ZBE7"/>
<evidence type="ECO:0000256" key="6">
    <source>
        <dbReference type="ARBA" id="ARBA00022779"/>
    </source>
</evidence>
<evidence type="ECO:0000256" key="1">
    <source>
        <dbReference type="ARBA" id="ARBA00004651"/>
    </source>
</evidence>
<protein>
    <submittedName>
        <fullName evidence="11">Flagellar motor protein PomA</fullName>
    </submittedName>
</protein>
<evidence type="ECO:0000313" key="12">
    <source>
        <dbReference type="Proteomes" id="UP000287908"/>
    </source>
</evidence>
<proteinExistence type="inferred from homology"/>
<keyword evidence="7 9" id="KW-1133">Transmembrane helix</keyword>
<dbReference type="EMBL" id="PIQF01000003">
    <property type="protein sequence ID" value="RUO75287.1"/>
    <property type="molecule type" value="Genomic_DNA"/>
</dbReference>
<feature type="transmembrane region" description="Helical" evidence="9">
    <location>
        <begin position="28"/>
        <end position="50"/>
    </location>
</feature>
<accession>A0A432ZBE7</accession>
<evidence type="ECO:0000259" key="10">
    <source>
        <dbReference type="Pfam" id="PF01618"/>
    </source>
</evidence>
<feature type="transmembrane region" description="Helical" evidence="9">
    <location>
        <begin position="179"/>
        <end position="200"/>
    </location>
</feature>
<evidence type="ECO:0000256" key="7">
    <source>
        <dbReference type="ARBA" id="ARBA00022989"/>
    </source>
</evidence>
<keyword evidence="11" id="KW-0969">Cilium</keyword>
<evidence type="ECO:0000256" key="3">
    <source>
        <dbReference type="ARBA" id="ARBA00022448"/>
    </source>
</evidence>
<dbReference type="Pfam" id="PF01618">
    <property type="entry name" value="MotA_ExbB"/>
    <property type="match status" value="1"/>
</dbReference>
<dbReference type="PROSITE" id="PS01307">
    <property type="entry name" value="MOTA"/>
    <property type="match status" value="1"/>
</dbReference>
<comment type="subcellular location">
    <subcellularLocation>
        <location evidence="1">Cell membrane</location>
        <topology evidence="1">Multi-pass membrane protein</topology>
    </subcellularLocation>
</comment>
<evidence type="ECO:0000256" key="5">
    <source>
        <dbReference type="ARBA" id="ARBA00022692"/>
    </source>
</evidence>
<keyword evidence="3" id="KW-0813">Transport</keyword>
<sequence>MDIATLIGIIGAIGFVVGAIIMSGDVTLFINVQSLFIVVGGSLFITLANFPLGQFFATGRVLVKAFFFKIEHPQELIDTSVEMADSARKGGFLALEEAEISNRFFRKGIDMLVDGHDAEVVKQTLSKDIQMSFSRHEEGARFFTVLADIAPAMGMIGTLIGLVGMLANMDDPKAIGPAMAVALLTTLYGAFLANVIAIPIKNKLMLRAEQEKLNQQLVLDAILGIQDGQNPRVIEGMLRNYLAESQRVSGDEGED</sequence>
<dbReference type="PANTHER" id="PTHR30433:SF2">
    <property type="entry name" value="MOTILITY PROTEIN A"/>
    <property type="match status" value="1"/>
</dbReference>
<dbReference type="InterPro" id="IPR002898">
    <property type="entry name" value="MotA_ExbB_proton_chnl"/>
</dbReference>
<dbReference type="InterPro" id="IPR047055">
    <property type="entry name" value="MotA-like"/>
</dbReference>
<comment type="similarity">
    <text evidence="2">Belongs to the MotA family.</text>
</comment>
<keyword evidence="8 9" id="KW-0472">Membrane</keyword>
<dbReference type="RefSeq" id="WP_126785159.1">
    <property type="nucleotide sequence ID" value="NZ_PIQF01000003.1"/>
</dbReference>
<evidence type="ECO:0000256" key="9">
    <source>
        <dbReference type="SAM" id="Phobius"/>
    </source>
</evidence>
<dbReference type="GO" id="GO:0005886">
    <property type="term" value="C:plasma membrane"/>
    <property type="evidence" value="ECO:0007669"/>
    <property type="project" value="UniProtKB-SubCell"/>
</dbReference>
<keyword evidence="6" id="KW-0283">Flagellar rotation</keyword>
<dbReference type="GO" id="GO:0071978">
    <property type="term" value="P:bacterial-type flagellum-dependent swarming motility"/>
    <property type="evidence" value="ECO:0007669"/>
    <property type="project" value="InterPro"/>
</dbReference>
<comment type="caution">
    <text evidence="11">The sequence shown here is derived from an EMBL/GenBank/DDBJ whole genome shotgun (WGS) entry which is preliminary data.</text>
</comment>
<evidence type="ECO:0000256" key="2">
    <source>
        <dbReference type="ARBA" id="ARBA00008038"/>
    </source>
</evidence>
<keyword evidence="12" id="KW-1185">Reference proteome</keyword>
<dbReference type="Proteomes" id="UP000287908">
    <property type="component" value="Unassembled WGS sequence"/>
</dbReference>
<feature type="transmembrane region" description="Helical" evidence="9">
    <location>
        <begin position="142"/>
        <end position="167"/>
    </location>
</feature>
<name>A0A432ZBE7_9GAMM</name>
<evidence type="ECO:0000256" key="8">
    <source>
        <dbReference type="ARBA" id="ARBA00023136"/>
    </source>
</evidence>
<keyword evidence="5 9" id="KW-0812">Transmembrane</keyword>
<reference evidence="11 12" key="1">
    <citation type="journal article" date="2011" name="Front. Microbiol.">
        <title>Genomic signatures of strain selection and enhancement in Bacillus atrophaeus var. globigii, a historical biowarfare simulant.</title>
        <authorList>
            <person name="Gibbons H.S."/>
            <person name="Broomall S.M."/>
            <person name="McNew L.A."/>
            <person name="Daligault H."/>
            <person name="Chapman C."/>
            <person name="Bruce D."/>
            <person name="Karavis M."/>
            <person name="Krepps M."/>
            <person name="McGregor P.A."/>
            <person name="Hong C."/>
            <person name="Park K.H."/>
            <person name="Akmal A."/>
            <person name="Feldman A."/>
            <person name="Lin J.S."/>
            <person name="Chang W.E."/>
            <person name="Higgs B.W."/>
            <person name="Demirev P."/>
            <person name="Lindquist J."/>
            <person name="Liem A."/>
            <person name="Fochler E."/>
            <person name="Read T.D."/>
            <person name="Tapia R."/>
            <person name="Johnson S."/>
            <person name="Bishop-Lilly K.A."/>
            <person name="Detter C."/>
            <person name="Han C."/>
            <person name="Sozhamannan S."/>
            <person name="Rosenzweig C.N."/>
            <person name="Skowronski E.W."/>
        </authorList>
    </citation>
    <scope>NUCLEOTIDE SEQUENCE [LARGE SCALE GENOMIC DNA]</scope>
    <source>
        <strain evidence="11 12">CL-SP19</strain>
    </source>
</reference>
<organism evidence="11 12">
    <name type="scientific">Idiomarina seosinensis</name>
    <dbReference type="NCBI Taxonomy" id="281739"/>
    <lineage>
        <taxon>Bacteria</taxon>
        <taxon>Pseudomonadati</taxon>
        <taxon>Pseudomonadota</taxon>
        <taxon>Gammaproteobacteria</taxon>
        <taxon>Alteromonadales</taxon>
        <taxon>Idiomarinaceae</taxon>
        <taxon>Idiomarina</taxon>
    </lineage>
</organism>